<accession>A0A9D4MB61</accession>
<reference evidence="1" key="2">
    <citation type="submission" date="2020-11" db="EMBL/GenBank/DDBJ databases">
        <authorList>
            <person name="McCartney M.A."/>
            <person name="Auch B."/>
            <person name="Kono T."/>
            <person name="Mallez S."/>
            <person name="Becker A."/>
            <person name="Gohl D.M."/>
            <person name="Silverstein K.A.T."/>
            <person name="Koren S."/>
            <person name="Bechman K.B."/>
            <person name="Herman A."/>
            <person name="Abrahante J.E."/>
            <person name="Garbe J."/>
        </authorList>
    </citation>
    <scope>NUCLEOTIDE SEQUENCE</scope>
    <source>
        <strain evidence="1">Duluth1</strain>
        <tissue evidence="1">Whole animal</tissue>
    </source>
</reference>
<protein>
    <submittedName>
        <fullName evidence="1">Uncharacterized protein</fullName>
    </submittedName>
</protein>
<keyword evidence="2" id="KW-1185">Reference proteome</keyword>
<sequence>MSQMKEAIQYTNDPTPAMNCMCFSLLRNSVTRYSRQPIGTNVKAIRMIRAMPISAAANSLYREETTVNFP</sequence>
<dbReference type="AlphaFoldDB" id="A0A9D4MB61"/>
<reference evidence="1" key="1">
    <citation type="journal article" date="2019" name="bioRxiv">
        <title>The Genome of the Zebra Mussel, Dreissena polymorpha: A Resource for Invasive Species Research.</title>
        <authorList>
            <person name="McCartney M.A."/>
            <person name="Auch B."/>
            <person name="Kono T."/>
            <person name="Mallez S."/>
            <person name="Zhang Y."/>
            <person name="Obille A."/>
            <person name="Becker A."/>
            <person name="Abrahante J.E."/>
            <person name="Garbe J."/>
            <person name="Badalamenti J.P."/>
            <person name="Herman A."/>
            <person name="Mangelson H."/>
            <person name="Liachko I."/>
            <person name="Sullivan S."/>
            <person name="Sone E.D."/>
            <person name="Koren S."/>
            <person name="Silverstein K.A.T."/>
            <person name="Beckman K.B."/>
            <person name="Gohl D.M."/>
        </authorList>
    </citation>
    <scope>NUCLEOTIDE SEQUENCE</scope>
    <source>
        <strain evidence="1">Duluth1</strain>
        <tissue evidence="1">Whole animal</tissue>
    </source>
</reference>
<dbReference type="Proteomes" id="UP000828390">
    <property type="component" value="Unassembled WGS sequence"/>
</dbReference>
<dbReference type="EMBL" id="JAIWYP010000002">
    <property type="protein sequence ID" value="KAH3873443.1"/>
    <property type="molecule type" value="Genomic_DNA"/>
</dbReference>
<gene>
    <name evidence="1" type="ORF">DPMN_036678</name>
</gene>
<evidence type="ECO:0000313" key="2">
    <source>
        <dbReference type="Proteomes" id="UP000828390"/>
    </source>
</evidence>
<comment type="caution">
    <text evidence="1">The sequence shown here is derived from an EMBL/GenBank/DDBJ whole genome shotgun (WGS) entry which is preliminary data.</text>
</comment>
<evidence type="ECO:0000313" key="1">
    <source>
        <dbReference type="EMBL" id="KAH3873443.1"/>
    </source>
</evidence>
<organism evidence="1 2">
    <name type="scientific">Dreissena polymorpha</name>
    <name type="common">Zebra mussel</name>
    <name type="synonym">Mytilus polymorpha</name>
    <dbReference type="NCBI Taxonomy" id="45954"/>
    <lineage>
        <taxon>Eukaryota</taxon>
        <taxon>Metazoa</taxon>
        <taxon>Spiralia</taxon>
        <taxon>Lophotrochozoa</taxon>
        <taxon>Mollusca</taxon>
        <taxon>Bivalvia</taxon>
        <taxon>Autobranchia</taxon>
        <taxon>Heteroconchia</taxon>
        <taxon>Euheterodonta</taxon>
        <taxon>Imparidentia</taxon>
        <taxon>Neoheterodontei</taxon>
        <taxon>Myida</taxon>
        <taxon>Dreissenoidea</taxon>
        <taxon>Dreissenidae</taxon>
        <taxon>Dreissena</taxon>
    </lineage>
</organism>
<name>A0A9D4MB61_DREPO</name>
<proteinExistence type="predicted"/>